<dbReference type="PANTHER" id="PTHR42985:SF40">
    <property type="entry name" value="LD47995P-RELATED"/>
    <property type="match status" value="1"/>
</dbReference>
<dbReference type="Proteomes" id="UP000663868">
    <property type="component" value="Unassembled WGS sequence"/>
</dbReference>
<feature type="transmembrane region" description="Helical" evidence="7">
    <location>
        <begin position="49"/>
        <end position="71"/>
    </location>
</feature>
<proteinExistence type="predicted"/>
<evidence type="ECO:0000256" key="7">
    <source>
        <dbReference type="SAM" id="Phobius"/>
    </source>
</evidence>
<protein>
    <submittedName>
        <fullName evidence="9">Uncharacterized protein</fullName>
    </submittedName>
</protein>
<keyword evidence="2" id="KW-0813">Transport</keyword>
<dbReference type="GO" id="GO:0015293">
    <property type="term" value="F:symporter activity"/>
    <property type="evidence" value="ECO:0007669"/>
    <property type="project" value="TreeGrafter"/>
</dbReference>
<evidence type="ECO:0000313" key="8">
    <source>
        <dbReference type="EMBL" id="CAF1150222.1"/>
    </source>
</evidence>
<reference evidence="9" key="1">
    <citation type="submission" date="2021-02" db="EMBL/GenBank/DDBJ databases">
        <authorList>
            <person name="Nowell W R."/>
        </authorList>
    </citation>
    <scope>NUCLEOTIDE SEQUENCE</scope>
</reference>
<sequence length="151" mass="17101">MKVVIWIEVIQASIMFIGLILSIVIDIVDAGGISKVYKTVKVGNRLQFSVVDVDPLICYAMWSIFIGVIFSNSGTKIIAWANYVMLVFMHILSLCVRCLLYNKYSQCDRLQTKIISRPDQMYPLFAIETSRRFSGYAGLCDCIVKSQVKLN</sequence>
<evidence type="ECO:0000313" key="9">
    <source>
        <dbReference type="EMBL" id="CAF4111018.1"/>
    </source>
</evidence>
<keyword evidence="4" id="KW-0915">Sodium</keyword>
<accession>A0A819VLG0</accession>
<organism evidence="9 10">
    <name type="scientific">Adineta steineri</name>
    <dbReference type="NCBI Taxonomy" id="433720"/>
    <lineage>
        <taxon>Eukaryota</taxon>
        <taxon>Metazoa</taxon>
        <taxon>Spiralia</taxon>
        <taxon>Gnathifera</taxon>
        <taxon>Rotifera</taxon>
        <taxon>Eurotatoria</taxon>
        <taxon>Bdelloidea</taxon>
        <taxon>Adinetida</taxon>
        <taxon>Adinetidae</taxon>
        <taxon>Adineta</taxon>
    </lineage>
</organism>
<dbReference type="EMBL" id="CAJOBB010004978">
    <property type="protein sequence ID" value="CAF4111018.1"/>
    <property type="molecule type" value="Genomic_DNA"/>
</dbReference>
<dbReference type="EMBL" id="CAJNOE010000325">
    <property type="protein sequence ID" value="CAF1150222.1"/>
    <property type="molecule type" value="Genomic_DNA"/>
</dbReference>
<dbReference type="GO" id="GO:0006814">
    <property type="term" value="P:sodium ion transport"/>
    <property type="evidence" value="ECO:0007669"/>
    <property type="project" value="UniProtKB-KW"/>
</dbReference>
<dbReference type="InterPro" id="IPR051163">
    <property type="entry name" value="Sodium:Solute_Symporter_SSF"/>
</dbReference>
<evidence type="ECO:0000313" key="10">
    <source>
        <dbReference type="Proteomes" id="UP000663868"/>
    </source>
</evidence>
<comment type="subcellular location">
    <subcellularLocation>
        <location evidence="1">Cell membrane</location>
        <topology evidence="1">Multi-pass membrane protein</topology>
    </subcellularLocation>
</comment>
<evidence type="ECO:0000256" key="6">
    <source>
        <dbReference type="ARBA" id="ARBA00023201"/>
    </source>
</evidence>
<dbReference type="GO" id="GO:0005886">
    <property type="term" value="C:plasma membrane"/>
    <property type="evidence" value="ECO:0007669"/>
    <property type="project" value="UniProtKB-SubCell"/>
</dbReference>
<dbReference type="PANTHER" id="PTHR42985">
    <property type="entry name" value="SODIUM-COUPLED MONOCARBOXYLATE TRANSPORTER"/>
    <property type="match status" value="1"/>
</dbReference>
<keyword evidence="6" id="KW-0739">Sodium transport</keyword>
<comment type="caution">
    <text evidence="9">The sequence shown here is derived from an EMBL/GenBank/DDBJ whole genome shotgun (WGS) entry which is preliminary data.</text>
</comment>
<keyword evidence="3" id="KW-1003">Cell membrane</keyword>
<evidence type="ECO:0000256" key="1">
    <source>
        <dbReference type="ARBA" id="ARBA00004651"/>
    </source>
</evidence>
<keyword evidence="5" id="KW-0406">Ion transport</keyword>
<dbReference type="InterPro" id="IPR038377">
    <property type="entry name" value="Na/Glc_symporter_sf"/>
</dbReference>
<keyword evidence="7" id="KW-0472">Membrane</keyword>
<feature type="transmembrane region" description="Helical" evidence="7">
    <location>
        <begin position="77"/>
        <end position="100"/>
    </location>
</feature>
<gene>
    <name evidence="8" type="ORF">IZO911_LOCUS25729</name>
    <name evidence="9" type="ORF">KXQ929_LOCUS35083</name>
</gene>
<dbReference type="AlphaFoldDB" id="A0A819VLG0"/>
<feature type="transmembrane region" description="Helical" evidence="7">
    <location>
        <begin position="6"/>
        <end position="28"/>
    </location>
</feature>
<evidence type="ECO:0000256" key="5">
    <source>
        <dbReference type="ARBA" id="ARBA00023065"/>
    </source>
</evidence>
<keyword evidence="7" id="KW-0812">Transmembrane</keyword>
<keyword evidence="7" id="KW-1133">Transmembrane helix</keyword>
<dbReference type="Proteomes" id="UP000663860">
    <property type="component" value="Unassembled WGS sequence"/>
</dbReference>
<evidence type="ECO:0000256" key="3">
    <source>
        <dbReference type="ARBA" id="ARBA00022475"/>
    </source>
</evidence>
<name>A0A819VLG0_9BILA</name>
<dbReference type="Gene3D" id="1.20.1730.10">
    <property type="entry name" value="Sodium/glucose cotransporter"/>
    <property type="match status" value="1"/>
</dbReference>
<evidence type="ECO:0000256" key="2">
    <source>
        <dbReference type="ARBA" id="ARBA00022448"/>
    </source>
</evidence>
<evidence type="ECO:0000256" key="4">
    <source>
        <dbReference type="ARBA" id="ARBA00023053"/>
    </source>
</evidence>